<keyword evidence="2 5" id="KW-0479">Metal-binding</keyword>
<keyword evidence="3" id="KW-0560">Oxidoreductase</keyword>
<gene>
    <name evidence="6" type="ORF">EGW08_021069</name>
</gene>
<dbReference type="GO" id="GO:0042574">
    <property type="term" value="P:retinal metabolic process"/>
    <property type="evidence" value="ECO:0007669"/>
    <property type="project" value="TreeGrafter"/>
</dbReference>
<evidence type="ECO:0000313" key="7">
    <source>
        <dbReference type="Proteomes" id="UP000271974"/>
    </source>
</evidence>
<evidence type="ECO:0000256" key="1">
    <source>
        <dbReference type="ARBA" id="ARBA00006787"/>
    </source>
</evidence>
<dbReference type="EMBL" id="RQTK01001261">
    <property type="protein sequence ID" value="RUS71169.1"/>
    <property type="molecule type" value="Genomic_DNA"/>
</dbReference>
<dbReference type="GO" id="GO:0046872">
    <property type="term" value="F:metal ion binding"/>
    <property type="evidence" value="ECO:0007669"/>
    <property type="project" value="UniProtKB-KW"/>
</dbReference>
<dbReference type="Pfam" id="PF03055">
    <property type="entry name" value="RPE65"/>
    <property type="match status" value="1"/>
</dbReference>
<dbReference type="Proteomes" id="UP000271974">
    <property type="component" value="Unassembled WGS sequence"/>
</dbReference>
<dbReference type="AlphaFoldDB" id="A0A3S0Z7J0"/>
<evidence type="ECO:0000256" key="4">
    <source>
        <dbReference type="ARBA" id="ARBA00023004"/>
    </source>
</evidence>
<feature type="binding site" evidence="5">
    <location>
        <position position="428"/>
    </location>
    <ligand>
        <name>Fe cation</name>
        <dbReference type="ChEBI" id="CHEBI:24875"/>
        <note>catalytic</note>
    </ligand>
</feature>
<evidence type="ECO:0000313" key="6">
    <source>
        <dbReference type="EMBL" id="RUS71169.1"/>
    </source>
</evidence>
<proteinExistence type="inferred from homology"/>
<keyword evidence="4 5" id="KW-0408">Iron</keyword>
<feature type="non-terminal residue" evidence="6">
    <location>
        <position position="677"/>
    </location>
</feature>
<feature type="binding site" evidence="5">
    <location>
        <position position="493"/>
    </location>
    <ligand>
        <name>Fe cation</name>
        <dbReference type="ChEBI" id="CHEBI:24875"/>
        <note>catalytic</note>
    </ligand>
</feature>
<dbReference type="GO" id="GO:0010436">
    <property type="term" value="F:carotenoid dioxygenase activity"/>
    <property type="evidence" value="ECO:0007669"/>
    <property type="project" value="TreeGrafter"/>
</dbReference>
<sequence length="677" mass="75632">MEMVPKNLFCVLSGPYPVTFLFLFLLSGPHSLEFVGILQFASAVSQTRITEETTVFPEESTFVSFDLGSEIETNSFDFDVADVKGKSNSRAKVKFKGEETEPTLISNISVSVTPLSTHLKHRNLPVADFNDEKGGTQTKPLEVTNSASESTLALITQDIHSASNSRLPPAAQLRMLETNNVSGEYSQDDDSFNLFFKTNTAEMMNVPITFSKPLPEWVNGTLIRNGLGKFENGPRKFLHAFDGFAKLASWRFMGNETALFSTRFIRSAFYKESMKTKTIAPYLLFQAVSPPFSYYEKLKCLMRGIDNMNVNIYAFKNPKNKNTEYAVLSDFWIIYKVSLQKLSTKHRVVPRIKKGSHSVASMGGLGFLNLLSSAHPLPEPGTDNHLNFLSSVSFVPWGNHMMKLMRFKSLKRRRVVAQWPVPSVPYMHSFSVTRTKAILLASPFYVNVMCMARKAQPFSCLDWYPNKPAKLFVVDLKSGNLTTITMETVFTMHHVNAYDVSKTEIVMDISTYPNPDFVSHLQLHVLMDPVARNSFDAHAKLQRITINLDKGEAHLAPVDSRPEPGLASMLDMPVINEAYRSRHYCYVYGLVLKADNKTLSSIAIVKKDLCSSDGHGGGVGDRVWILPHCYPVEPWFVANPRAAAEDDGLLLVPVIDGVKKVSTLVVLDARTMSVVSS</sequence>
<dbReference type="PANTHER" id="PTHR10543">
    <property type="entry name" value="BETA-CAROTENE DIOXYGENASE"/>
    <property type="match status" value="1"/>
</dbReference>
<accession>A0A3S0Z7J0</accession>
<evidence type="ECO:0000256" key="2">
    <source>
        <dbReference type="ARBA" id="ARBA00022723"/>
    </source>
</evidence>
<feature type="binding site" evidence="5">
    <location>
        <position position="375"/>
    </location>
    <ligand>
        <name>Fe cation</name>
        <dbReference type="ChEBI" id="CHEBI:24875"/>
        <note>catalytic</note>
    </ligand>
</feature>
<comment type="cofactor">
    <cofactor evidence="5">
        <name>Fe(2+)</name>
        <dbReference type="ChEBI" id="CHEBI:29033"/>
    </cofactor>
    <text evidence="5">Binds 1 Fe(2+) ion per subunit.</text>
</comment>
<dbReference type="InterPro" id="IPR004294">
    <property type="entry name" value="Carotenoid_Oase"/>
</dbReference>
<evidence type="ECO:0000256" key="5">
    <source>
        <dbReference type="PIRSR" id="PIRSR604294-1"/>
    </source>
</evidence>
<dbReference type="GO" id="GO:0003834">
    <property type="term" value="F:beta-carotene 15,15'-dioxygenase activity"/>
    <property type="evidence" value="ECO:0007669"/>
    <property type="project" value="TreeGrafter"/>
</dbReference>
<dbReference type="PANTHER" id="PTHR10543:SF24">
    <property type="entry name" value="CAROTENOID ISOMEROOXYGENASE"/>
    <property type="match status" value="1"/>
</dbReference>
<keyword evidence="7" id="KW-1185">Reference proteome</keyword>
<dbReference type="STRING" id="188477.A0A3S0Z7J0"/>
<comment type="similarity">
    <text evidence="1">Belongs to the carotenoid oxygenase family.</text>
</comment>
<evidence type="ECO:0000256" key="3">
    <source>
        <dbReference type="ARBA" id="ARBA00023002"/>
    </source>
</evidence>
<protein>
    <submittedName>
        <fullName evidence="6">Uncharacterized protein</fullName>
    </submittedName>
</protein>
<dbReference type="OrthoDB" id="407010at2759"/>
<organism evidence="6 7">
    <name type="scientific">Elysia chlorotica</name>
    <name type="common">Eastern emerald elysia</name>
    <name type="synonym">Sea slug</name>
    <dbReference type="NCBI Taxonomy" id="188477"/>
    <lineage>
        <taxon>Eukaryota</taxon>
        <taxon>Metazoa</taxon>
        <taxon>Spiralia</taxon>
        <taxon>Lophotrochozoa</taxon>
        <taxon>Mollusca</taxon>
        <taxon>Gastropoda</taxon>
        <taxon>Heterobranchia</taxon>
        <taxon>Euthyneura</taxon>
        <taxon>Panpulmonata</taxon>
        <taxon>Sacoglossa</taxon>
        <taxon>Placobranchoidea</taxon>
        <taxon>Plakobranchidae</taxon>
        <taxon>Elysia</taxon>
    </lineage>
</organism>
<dbReference type="GO" id="GO:0016121">
    <property type="term" value="P:carotene catabolic process"/>
    <property type="evidence" value="ECO:0007669"/>
    <property type="project" value="TreeGrafter"/>
</dbReference>
<reference evidence="6 7" key="1">
    <citation type="submission" date="2019-01" db="EMBL/GenBank/DDBJ databases">
        <title>A draft genome assembly of the solar-powered sea slug Elysia chlorotica.</title>
        <authorList>
            <person name="Cai H."/>
            <person name="Li Q."/>
            <person name="Fang X."/>
            <person name="Li J."/>
            <person name="Curtis N.E."/>
            <person name="Altenburger A."/>
            <person name="Shibata T."/>
            <person name="Feng M."/>
            <person name="Maeda T."/>
            <person name="Schwartz J.A."/>
            <person name="Shigenobu S."/>
            <person name="Lundholm N."/>
            <person name="Nishiyama T."/>
            <person name="Yang H."/>
            <person name="Hasebe M."/>
            <person name="Li S."/>
            <person name="Pierce S.K."/>
            <person name="Wang J."/>
        </authorList>
    </citation>
    <scope>NUCLEOTIDE SEQUENCE [LARGE SCALE GENOMIC DNA]</scope>
    <source>
        <strain evidence="6">EC2010</strain>
        <tissue evidence="6">Whole organism of an adult</tissue>
    </source>
</reference>
<comment type="caution">
    <text evidence="6">The sequence shown here is derived from an EMBL/GenBank/DDBJ whole genome shotgun (WGS) entry which is preliminary data.</text>
</comment>
<name>A0A3S0Z7J0_ELYCH</name>